<evidence type="ECO:0000256" key="2">
    <source>
        <dbReference type="ARBA" id="ARBA00023180"/>
    </source>
</evidence>
<feature type="domain" description="Calcineurin-like phosphoesterase" evidence="4">
    <location>
        <begin position="172"/>
        <end position="412"/>
    </location>
</feature>
<evidence type="ECO:0000313" key="8">
    <source>
        <dbReference type="Proteomes" id="UP001363151"/>
    </source>
</evidence>
<dbReference type="EC" id="3.1.3.2" evidence="3"/>
<dbReference type="InterPro" id="IPR025733">
    <property type="entry name" value="PAPs_C"/>
</dbReference>
<dbReference type="CDD" id="cd00839">
    <property type="entry name" value="MPP_PAPs"/>
    <property type="match status" value="1"/>
</dbReference>
<comment type="similarity">
    <text evidence="3">Belongs to the metallophosphoesterase superfamily. Purple acid phosphatase family.</text>
</comment>
<evidence type="ECO:0000313" key="7">
    <source>
        <dbReference type="EMBL" id="KAK7236840.1"/>
    </source>
</evidence>
<feature type="signal peptide" evidence="3">
    <location>
        <begin position="1"/>
        <end position="20"/>
    </location>
</feature>
<dbReference type="Gene3D" id="3.60.21.10">
    <property type="match status" value="1"/>
</dbReference>
<comment type="caution">
    <text evidence="7">The sequence shown here is derived from an EMBL/GenBank/DDBJ whole genome shotgun (WGS) entry which is preliminary data.</text>
</comment>
<reference evidence="7 8" key="1">
    <citation type="submission" date="2024-03" db="EMBL/GenBank/DDBJ databases">
        <title>Aureococcus anophagefferens CCMP1851 and Kratosvirus quantuckense: Draft genome of a second virus-susceptible host strain in the model system.</title>
        <authorList>
            <person name="Chase E."/>
            <person name="Truchon A.R."/>
            <person name="Schepens W."/>
            <person name="Wilhelm S.W."/>
        </authorList>
    </citation>
    <scope>NUCLEOTIDE SEQUENCE [LARGE SCALE GENOMIC DNA]</scope>
    <source>
        <strain evidence="7 8">CCMP1851</strain>
    </source>
</reference>
<protein>
    <recommendedName>
        <fullName evidence="3">Purple acid phosphatase</fullName>
        <ecNumber evidence="3">3.1.3.2</ecNumber>
    </recommendedName>
</protein>
<feature type="domain" description="Purple acid phosphatase N-terminal" evidence="6">
    <location>
        <begin position="76"/>
        <end position="160"/>
    </location>
</feature>
<accession>A0ABR1FRV0</accession>
<dbReference type="InterPro" id="IPR008963">
    <property type="entry name" value="Purple_acid_Pase-like_N"/>
</dbReference>
<name>A0ABR1FRV0_AURAN</name>
<organism evidence="7 8">
    <name type="scientific">Aureococcus anophagefferens</name>
    <name type="common">Harmful bloom alga</name>
    <dbReference type="NCBI Taxonomy" id="44056"/>
    <lineage>
        <taxon>Eukaryota</taxon>
        <taxon>Sar</taxon>
        <taxon>Stramenopiles</taxon>
        <taxon>Ochrophyta</taxon>
        <taxon>Pelagophyceae</taxon>
        <taxon>Pelagomonadales</taxon>
        <taxon>Pelagomonadaceae</taxon>
        <taxon>Aureococcus</taxon>
    </lineage>
</organism>
<dbReference type="PANTHER" id="PTHR45867">
    <property type="entry name" value="PURPLE ACID PHOSPHATASE"/>
    <property type="match status" value="1"/>
</dbReference>
<evidence type="ECO:0000256" key="1">
    <source>
        <dbReference type="ARBA" id="ARBA00022729"/>
    </source>
</evidence>
<dbReference type="InterPro" id="IPR029052">
    <property type="entry name" value="Metallo-depent_PP-like"/>
</dbReference>
<keyword evidence="8" id="KW-1185">Reference proteome</keyword>
<dbReference type="EMBL" id="JBBJCI010000256">
    <property type="protein sequence ID" value="KAK7236840.1"/>
    <property type="molecule type" value="Genomic_DNA"/>
</dbReference>
<dbReference type="PANTHER" id="PTHR45867:SF3">
    <property type="entry name" value="ACID PHOSPHATASE TYPE 7"/>
    <property type="match status" value="1"/>
</dbReference>
<feature type="domain" description="Purple acid phosphatase C-terminal" evidence="5">
    <location>
        <begin position="420"/>
        <end position="481"/>
    </location>
</feature>
<feature type="chain" id="PRO_5045007503" description="Purple acid phosphatase" evidence="3">
    <location>
        <begin position="21"/>
        <end position="487"/>
    </location>
</feature>
<keyword evidence="3" id="KW-0378">Hydrolase</keyword>
<keyword evidence="1 3" id="KW-0732">Signal</keyword>
<evidence type="ECO:0000256" key="3">
    <source>
        <dbReference type="RuleBase" id="RU361203"/>
    </source>
</evidence>
<proteinExistence type="inferred from homology"/>
<dbReference type="Pfam" id="PF00149">
    <property type="entry name" value="Metallophos"/>
    <property type="match status" value="1"/>
</dbReference>
<dbReference type="Proteomes" id="UP001363151">
    <property type="component" value="Unassembled WGS sequence"/>
</dbReference>
<dbReference type="Pfam" id="PF16656">
    <property type="entry name" value="Pur_ac_phosph_N"/>
    <property type="match status" value="1"/>
</dbReference>
<dbReference type="InterPro" id="IPR041792">
    <property type="entry name" value="MPP_PAP"/>
</dbReference>
<dbReference type="InterPro" id="IPR015914">
    <property type="entry name" value="PAPs_N"/>
</dbReference>
<evidence type="ECO:0000259" key="4">
    <source>
        <dbReference type="Pfam" id="PF00149"/>
    </source>
</evidence>
<dbReference type="InterPro" id="IPR004843">
    <property type="entry name" value="Calcineurin-like_PHP"/>
</dbReference>
<evidence type="ECO:0000259" key="5">
    <source>
        <dbReference type="Pfam" id="PF14008"/>
    </source>
</evidence>
<gene>
    <name evidence="7" type="ORF">SO694_000920101</name>
</gene>
<dbReference type="SUPFAM" id="SSF49363">
    <property type="entry name" value="Purple acid phosphatase, N-terminal domain"/>
    <property type="match status" value="1"/>
</dbReference>
<dbReference type="Gene3D" id="2.60.40.380">
    <property type="entry name" value="Purple acid phosphatase-like, N-terminal"/>
    <property type="match status" value="1"/>
</dbReference>
<evidence type="ECO:0000259" key="6">
    <source>
        <dbReference type="Pfam" id="PF16656"/>
    </source>
</evidence>
<comment type="catalytic activity">
    <reaction evidence="3">
        <text>a phosphate monoester + H2O = an alcohol + phosphate</text>
        <dbReference type="Rhea" id="RHEA:15017"/>
        <dbReference type="ChEBI" id="CHEBI:15377"/>
        <dbReference type="ChEBI" id="CHEBI:30879"/>
        <dbReference type="ChEBI" id="CHEBI:43474"/>
        <dbReference type="ChEBI" id="CHEBI:67140"/>
        <dbReference type="EC" id="3.1.3.2"/>
    </reaction>
</comment>
<dbReference type="SUPFAM" id="SSF56300">
    <property type="entry name" value="Metallo-dependent phosphatases"/>
    <property type="match status" value="1"/>
</dbReference>
<dbReference type="Pfam" id="PF14008">
    <property type="entry name" value="Metallophos_C"/>
    <property type="match status" value="1"/>
</dbReference>
<sequence>MRRALAAAGLALGAATDCDAHDSCEACASASSWLGGCRWCPLAGDSSCHAYGSPENACGSSQEVTNASACAALYEPTQVHFAFAGGDGLSVSWTTRGNATQRAAYGAAGAELDAVVDATTVSYLESFQHTAVVTRLAPSTTYEVSVGAEKAWSDVFTITTARAAGDLAAPVRAAVFGDLGRRQYGGAATMDGLAGVADTVDFFWHLGDVGYADDALLHEPLTWAYEAAWDEYMDQACGAFASRAPYMVLPGNHEAECHSPACVAKYASRALKLSNFSAYNARFRMPSSESGGSANMWYSFDVGPLHVVALSTESDFPGAPDVCHVPGASCGGFCDALGCGDWRPWLEADLKSVNRSATPWVVVGGHRPLHSVKDLDADGEPAGTQASLVAALSGLFATYDVDLYVSGHEHAYERNGPFNGTTHVVTGAGGEDEGHSDYSAAQDPPWNVLWDNKTYGYAMLEATGDELSFTQVDAATGGTLDAFVLRK</sequence>
<keyword evidence="2" id="KW-0325">Glycoprotein</keyword>